<sequence>MLPLIFHYWGGLGAASAVLHLVLRFGGNAFLLCAPFVSLFNLWPTPQTGPRLRSGRNKALQVASRESLVRQIQVSGVVFQAGLDDASCFVKHPRTRHHGLPASSGRLRICWSRTQASNRPAHPQFSISGWSMPKGGPIHNGHQTLEYVFWASFGDKPNDYNASGFFLAPYSPCRSELWLTLSAFSY</sequence>
<evidence type="ECO:0000313" key="1">
    <source>
        <dbReference type="EMBL" id="KAH7266433.1"/>
    </source>
</evidence>
<dbReference type="EMBL" id="JAGTJS010000006">
    <property type="protein sequence ID" value="KAH7266433.1"/>
    <property type="molecule type" value="Genomic_DNA"/>
</dbReference>
<gene>
    <name evidence="1" type="ORF">B0J15DRAFT_488596</name>
</gene>
<evidence type="ECO:0000313" key="2">
    <source>
        <dbReference type="Proteomes" id="UP000736672"/>
    </source>
</evidence>
<reference evidence="1" key="1">
    <citation type="journal article" date="2021" name="Nat. Commun.">
        <title>Genetic determinants of endophytism in the Arabidopsis root mycobiome.</title>
        <authorList>
            <person name="Mesny F."/>
            <person name="Miyauchi S."/>
            <person name="Thiergart T."/>
            <person name="Pickel B."/>
            <person name="Atanasova L."/>
            <person name="Karlsson M."/>
            <person name="Huettel B."/>
            <person name="Barry K.W."/>
            <person name="Haridas S."/>
            <person name="Chen C."/>
            <person name="Bauer D."/>
            <person name="Andreopoulos W."/>
            <person name="Pangilinan J."/>
            <person name="LaButti K."/>
            <person name="Riley R."/>
            <person name="Lipzen A."/>
            <person name="Clum A."/>
            <person name="Drula E."/>
            <person name="Henrissat B."/>
            <person name="Kohler A."/>
            <person name="Grigoriev I.V."/>
            <person name="Martin F.M."/>
            <person name="Hacquard S."/>
        </authorList>
    </citation>
    <scope>NUCLEOTIDE SEQUENCE</scope>
    <source>
        <strain evidence="1">FSSC 5 MPI-SDFR-AT-0091</strain>
    </source>
</reference>
<accession>A0A9P9KQ40</accession>
<organism evidence="1 2">
    <name type="scientific">Fusarium solani</name>
    <name type="common">Filamentous fungus</name>
    <dbReference type="NCBI Taxonomy" id="169388"/>
    <lineage>
        <taxon>Eukaryota</taxon>
        <taxon>Fungi</taxon>
        <taxon>Dikarya</taxon>
        <taxon>Ascomycota</taxon>
        <taxon>Pezizomycotina</taxon>
        <taxon>Sordariomycetes</taxon>
        <taxon>Hypocreomycetidae</taxon>
        <taxon>Hypocreales</taxon>
        <taxon>Nectriaceae</taxon>
        <taxon>Fusarium</taxon>
        <taxon>Fusarium solani species complex</taxon>
    </lineage>
</organism>
<proteinExistence type="predicted"/>
<dbReference type="Proteomes" id="UP000736672">
    <property type="component" value="Unassembled WGS sequence"/>
</dbReference>
<keyword evidence="2" id="KW-1185">Reference proteome</keyword>
<comment type="caution">
    <text evidence="1">The sequence shown here is derived from an EMBL/GenBank/DDBJ whole genome shotgun (WGS) entry which is preliminary data.</text>
</comment>
<name>A0A9P9KQ40_FUSSL</name>
<dbReference type="AlphaFoldDB" id="A0A9P9KQ40"/>
<protein>
    <submittedName>
        <fullName evidence="1">Uncharacterized protein</fullName>
    </submittedName>
</protein>